<dbReference type="InterPro" id="IPR045179">
    <property type="entry name" value="YgfZ/GcvT"/>
</dbReference>
<dbReference type="Proteomes" id="UP000575397">
    <property type="component" value="Unassembled WGS sequence"/>
</dbReference>
<keyword evidence="1" id="KW-0809">Transit peptide</keyword>
<proteinExistence type="predicted"/>
<organism evidence="3 4">
    <name type="scientific">Mobiluncus mulieris</name>
    <dbReference type="NCBI Taxonomy" id="2052"/>
    <lineage>
        <taxon>Bacteria</taxon>
        <taxon>Bacillati</taxon>
        <taxon>Actinomycetota</taxon>
        <taxon>Actinomycetes</taxon>
        <taxon>Actinomycetales</taxon>
        <taxon>Actinomycetaceae</taxon>
        <taxon>Mobiluncus</taxon>
    </lineage>
</organism>
<accession>A0A7Y0UUJ6</accession>
<dbReference type="PANTHER" id="PTHR22602:SF0">
    <property type="entry name" value="TRANSFERASE CAF17, MITOCHONDRIAL-RELATED"/>
    <property type="match status" value="1"/>
</dbReference>
<feature type="compositionally biased region" description="Gly residues" evidence="2">
    <location>
        <begin position="385"/>
        <end position="395"/>
    </location>
</feature>
<dbReference type="SUPFAM" id="SSF103025">
    <property type="entry name" value="Folate-binding domain"/>
    <property type="match status" value="1"/>
</dbReference>
<protein>
    <submittedName>
        <fullName evidence="3">Folate-binding protein YgfZ</fullName>
    </submittedName>
</protein>
<gene>
    <name evidence="3" type="ORF">HHJ77_08740</name>
</gene>
<feature type="compositionally biased region" description="Gly residues" evidence="2">
    <location>
        <begin position="404"/>
        <end position="415"/>
    </location>
</feature>
<dbReference type="InterPro" id="IPR027266">
    <property type="entry name" value="TrmE/GcvT-like"/>
</dbReference>
<evidence type="ECO:0000313" key="4">
    <source>
        <dbReference type="Proteomes" id="UP000575397"/>
    </source>
</evidence>
<dbReference type="Gene3D" id="3.30.1360.120">
    <property type="entry name" value="Probable tRNA modification gtpase trme, domain 1"/>
    <property type="match status" value="1"/>
</dbReference>
<dbReference type="EMBL" id="JABCUS010000019">
    <property type="protein sequence ID" value="NMX04007.1"/>
    <property type="molecule type" value="Genomic_DNA"/>
</dbReference>
<dbReference type="AlphaFoldDB" id="A0A7Y0UUJ6"/>
<evidence type="ECO:0000313" key="3">
    <source>
        <dbReference type="EMBL" id="NMX04007.1"/>
    </source>
</evidence>
<sequence length="415" mass="44627">MEIYPQVNRDWPGLPVSAGYRGGHELLTGSGFVRVPLGVIRVSGDSRLSWLETVTTQKLAGLDPGVGSEALVLDVQGRIELAFYLVDDGHNTWILTEVPEATRVFLDAMRFRSKVEITDCSQEFVVLGFLGSSLGLRDTGAVVLAGSLGASLGELAKVVWIDPWPRPVGETTVYTLPEASHPGLAPHEPEKRILAVIPPENIPTFEAQAAANHLVEADLGVWEAVRIARWRPRLGREGMPGMLPHELDWLRSAVSLNKGCYTGQETVAKLVNRGRPPRRLVFLDLDGTSEELPRIGTELRLATTGEPVGNLTSVAYHPTDGQIALGVVKRQTDPEALLELIGPEGNPVRAAQTIIVNPSGDNPKRFDATKLATGLGMRAHRGGNGRKLGGLGNFGKGTTPQGKRGIGIGMKGNKQ</sequence>
<evidence type="ECO:0000256" key="1">
    <source>
        <dbReference type="ARBA" id="ARBA00022946"/>
    </source>
</evidence>
<dbReference type="NCBIfam" id="TIGR03317">
    <property type="entry name" value="ygfZ_signature"/>
    <property type="match status" value="1"/>
</dbReference>
<name>A0A7Y0UUJ6_9ACTO</name>
<comment type="caution">
    <text evidence="3">The sequence shown here is derived from an EMBL/GenBank/DDBJ whole genome shotgun (WGS) entry which is preliminary data.</text>
</comment>
<feature type="region of interest" description="Disordered" evidence="2">
    <location>
        <begin position="377"/>
        <end position="415"/>
    </location>
</feature>
<evidence type="ECO:0000256" key="2">
    <source>
        <dbReference type="SAM" id="MobiDB-lite"/>
    </source>
</evidence>
<reference evidence="3 4" key="1">
    <citation type="submission" date="2020-04" db="EMBL/GenBank/DDBJ databases">
        <title>Antimicrobial susceptibility and clonality of vaginal-derived multi-drug resistant Mobiluncus isolates in China.</title>
        <authorList>
            <person name="Zhang X."/>
        </authorList>
    </citation>
    <scope>NUCLEOTIDE SEQUENCE [LARGE SCALE GENOMIC DNA]</scope>
    <source>
        <strain evidence="3 4">12</strain>
    </source>
</reference>
<dbReference type="RefSeq" id="WP_169763023.1">
    <property type="nucleotide sequence ID" value="NZ_JABCUQ010000014.1"/>
</dbReference>
<dbReference type="GO" id="GO:0016226">
    <property type="term" value="P:iron-sulfur cluster assembly"/>
    <property type="evidence" value="ECO:0007669"/>
    <property type="project" value="TreeGrafter"/>
</dbReference>
<dbReference type="InterPro" id="IPR017703">
    <property type="entry name" value="YgfZ/GCV_T_CS"/>
</dbReference>
<dbReference type="PANTHER" id="PTHR22602">
    <property type="entry name" value="TRANSFERASE CAF17, MITOCHONDRIAL-RELATED"/>
    <property type="match status" value="1"/>
</dbReference>